<feature type="transmembrane region" description="Helical" evidence="1">
    <location>
        <begin position="117"/>
        <end position="139"/>
    </location>
</feature>
<keyword evidence="1" id="KW-0472">Membrane</keyword>
<evidence type="ECO:0008006" key="4">
    <source>
        <dbReference type="Google" id="ProtNLM"/>
    </source>
</evidence>
<keyword evidence="1" id="KW-0812">Transmembrane</keyword>
<dbReference type="RefSeq" id="WP_209141239.1">
    <property type="nucleotide sequence ID" value="NZ_JAGHKO010000005.1"/>
</dbReference>
<keyword evidence="3" id="KW-1185">Reference proteome</keyword>
<name>A0ABS3YZL1_9BACT</name>
<feature type="transmembrane region" description="Helical" evidence="1">
    <location>
        <begin position="12"/>
        <end position="31"/>
    </location>
</feature>
<protein>
    <recommendedName>
        <fullName evidence="4">DoxX family protein</fullName>
    </recommendedName>
</protein>
<dbReference type="EMBL" id="JAGHKO010000005">
    <property type="protein sequence ID" value="MBO9203188.1"/>
    <property type="molecule type" value="Genomic_DNA"/>
</dbReference>
<proteinExistence type="predicted"/>
<organism evidence="2 3">
    <name type="scientific">Niastella soli</name>
    <dbReference type="NCBI Taxonomy" id="2821487"/>
    <lineage>
        <taxon>Bacteria</taxon>
        <taxon>Pseudomonadati</taxon>
        <taxon>Bacteroidota</taxon>
        <taxon>Chitinophagia</taxon>
        <taxon>Chitinophagales</taxon>
        <taxon>Chitinophagaceae</taxon>
        <taxon>Niastella</taxon>
    </lineage>
</organism>
<feature type="transmembrane region" description="Helical" evidence="1">
    <location>
        <begin position="151"/>
        <end position="178"/>
    </location>
</feature>
<gene>
    <name evidence="2" type="ORF">J7I42_23055</name>
</gene>
<feature type="transmembrane region" description="Helical" evidence="1">
    <location>
        <begin position="184"/>
        <end position="202"/>
    </location>
</feature>
<dbReference type="Proteomes" id="UP000677244">
    <property type="component" value="Unassembled WGS sequence"/>
</dbReference>
<comment type="caution">
    <text evidence="2">The sequence shown here is derived from an EMBL/GenBank/DDBJ whole genome shotgun (WGS) entry which is preliminary data.</text>
</comment>
<evidence type="ECO:0000313" key="2">
    <source>
        <dbReference type="EMBL" id="MBO9203188.1"/>
    </source>
</evidence>
<evidence type="ECO:0000256" key="1">
    <source>
        <dbReference type="SAM" id="Phobius"/>
    </source>
</evidence>
<feature type="transmembrane region" description="Helical" evidence="1">
    <location>
        <begin position="76"/>
        <end position="97"/>
    </location>
</feature>
<evidence type="ECO:0000313" key="3">
    <source>
        <dbReference type="Proteomes" id="UP000677244"/>
    </source>
</evidence>
<feature type="transmembrane region" description="Helical" evidence="1">
    <location>
        <begin position="51"/>
        <end position="69"/>
    </location>
</feature>
<keyword evidence="1" id="KW-1133">Transmembrane helix</keyword>
<feature type="transmembrane region" description="Helical" evidence="1">
    <location>
        <begin position="209"/>
        <end position="230"/>
    </location>
</feature>
<feature type="transmembrane region" description="Helical" evidence="1">
    <location>
        <begin position="242"/>
        <end position="260"/>
    </location>
</feature>
<sequence>MIPSHLHPACTKMARIFFGIGMIGISTQHFIYAEFRPVMLPAWPQWLQTPVLAYIIGAAITVAGALILAGRNTKTISLLLAGFLLFCLVFIQCPYVLFIQPTPSSHLFLWIDPLKELALAGGALVVAGAAIDTSKHVLYKVLEKLIPLGKFFFATTLFLFGITHFFYTEFAAALIPAWVPDHTFWTYLAGVALIGTGIAIFLKIKRRKISLLASAMLFLWLLILHIPRAIADPYGAKGNEITSVFEALAFSGIALGIALLPKKKRNNAIVTVANSKAVATG</sequence>
<reference evidence="2 3" key="1">
    <citation type="submission" date="2021-03" db="EMBL/GenBank/DDBJ databases">
        <title>Assistant Professor.</title>
        <authorList>
            <person name="Huq M.A."/>
        </authorList>
    </citation>
    <scope>NUCLEOTIDE SEQUENCE [LARGE SCALE GENOMIC DNA]</scope>
    <source>
        <strain evidence="2 3">MAH-29</strain>
    </source>
</reference>
<accession>A0ABS3YZL1</accession>